<evidence type="ECO:0000313" key="7">
    <source>
        <dbReference type="EMBL" id="CDP20616.1"/>
    </source>
</evidence>
<evidence type="ECO:0000256" key="5">
    <source>
        <dbReference type="SAM" id="Phobius"/>
    </source>
</evidence>
<dbReference type="OMA" id="MKCLLYI"/>
<feature type="domain" description="Late embryogenesis abundant protein LEA-2 subgroup" evidence="6">
    <location>
        <begin position="100"/>
        <end position="200"/>
    </location>
</feature>
<keyword evidence="3 5" id="KW-1133">Transmembrane helix</keyword>
<protein>
    <submittedName>
        <fullName evidence="7">DH200=94 genomic scaffold, scaffold_1426</fullName>
    </submittedName>
</protein>
<name>A0A068VIT5_COFCA</name>
<evidence type="ECO:0000256" key="4">
    <source>
        <dbReference type="ARBA" id="ARBA00023136"/>
    </source>
</evidence>
<dbReference type="SUPFAM" id="SSF117070">
    <property type="entry name" value="LEA14-like"/>
    <property type="match status" value="1"/>
</dbReference>
<sequence length="216" mass="24094">MAANRSPAPLVAANSTRPRSNIEEAAVEDYSGELRRKKRIKYLLYAVAFVIFQTGIIVLFTQTIMKIKTPRFRMVSATFDNFTVGTPSSPSFDLNMNAQLGVKNTNFGNFRYPSTTMYLYYRGSQVGEALIPKANVGWRTTRKFDVVVKLSSANLTSNSQVLADDINAGVLPITSQSDLRGKVRLTFIFKKKKSSKMNCTMDVFTATQQLSNISCK</sequence>
<evidence type="ECO:0000256" key="2">
    <source>
        <dbReference type="ARBA" id="ARBA00022692"/>
    </source>
</evidence>
<dbReference type="EMBL" id="HG740510">
    <property type="protein sequence ID" value="CDP20616.1"/>
    <property type="molecule type" value="Genomic_DNA"/>
</dbReference>
<keyword evidence="4 5" id="KW-0472">Membrane</keyword>
<organism evidence="7 8">
    <name type="scientific">Coffea canephora</name>
    <name type="common">Robusta coffee</name>
    <dbReference type="NCBI Taxonomy" id="49390"/>
    <lineage>
        <taxon>Eukaryota</taxon>
        <taxon>Viridiplantae</taxon>
        <taxon>Streptophyta</taxon>
        <taxon>Embryophyta</taxon>
        <taxon>Tracheophyta</taxon>
        <taxon>Spermatophyta</taxon>
        <taxon>Magnoliopsida</taxon>
        <taxon>eudicotyledons</taxon>
        <taxon>Gunneridae</taxon>
        <taxon>Pentapetalae</taxon>
        <taxon>asterids</taxon>
        <taxon>lamiids</taxon>
        <taxon>Gentianales</taxon>
        <taxon>Rubiaceae</taxon>
        <taxon>Ixoroideae</taxon>
        <taxon>Gardenieae complex</taxon>
        <taxon>Bertiereae - Coffeeae clade</taxon>
        <taxon>Coffeeae</taxon>
        <taxon>Coffea</taxon>
    </lineage>
</organism>
<reference evidence="8" key="1">
    <citation type="journal article" date="2014" name="Science">
        <title>The coffee genome provides insight into the convergent evolution of caffeine biosynthesis.</title>
        <authorList>
            <person name="Denoeud F."/>
            <person name="Carretero-Paulet L."/>
            <person name="Dereeper A."/>
            <person name="Droc G."/>
            <person name="Guyot R."/>
            <person name="Pietrella M."/>
            <person name="Zheng C."/>
            <person name="Alberti A."/>
            <person name="Anthony F."/>
            <person name="Aprea G."/>
            <person name="Aury J.M."/>
            <person name="Bento P."/>
            <person name="Bernard M."/>
            <person name="Bocs S."/>
            <person name="Campa C."/>
            <person name="Cenci A."/>
            <person name="Combes M.C."/>
            <person name="Crouzillat D."/>
            <person name="Da Silva C."/>
            <person name="Daddiego L."/>
            <person name="De Bellis F."/>
            <person name="Dussert S."/>
            <person name="Garsmeur O."/>
            <person name="Gayraud T."/>
            <person name="Guignon V."/>
            <person name="Jahn K."/>
            <person name="Jamilloux V."/>
            <person name="Joet T."/>
            <person name="Labadie K."/>
            <person name="Lan T."/>
            <person name="Leclercq J."/>
            <person name="Lepelley M."/>
            <person name="Leroy T."/>
            <person name="Li L.T."/>
            <person name="Librado P."/>
            <person name="Lopez L."/>
            <person name="Munoz A."/>
            <person name="Noel B."/>
            <person name="Pallavicini A."/>
            <person name="Perrotta G."/>
            <person name="Poncet V."/>
            <person name="Pot D."/>
            <person name="Priyono X."/>
            <person name="Rigoreau M."/>
            <person name="Rouard M."/>
            <person name="Rozas J."/>
            <person name="Tranchant-Dubreuil C."/>
            <person name="VanBuren R."/>
            <person name="Zhang Q."/>
            <person name="Andrade A.C."/>
            <person name="Argout X."/>
            <person name="Bertrand B."/>
            <person name="de Kochko A."/>
            <person name="Graziosi G."/>
            <person name="Henry R.J."/>
            <person name="Jayarama X."/>
            <person name="Ming R."/>
            <person name="Nagai C."/>
            <person name="Rounsley S."/>
            <person name="Sankoff D."/>
            <person name="Giuliano G."/>
            <person name="Albert V.A."/>
            <person name="Wincker P."/>
            <person name="Lashermes P."/>
        </authorList>
    </citation>
    <scope>NUCLEOTIDE SEQUENCE [LARGE SCALE GENOMIC DNA]</scope>
    <source>
        <strain evidence="8">cv. DH200-94</strain>
    </source>
</reference>
<dbReference type="InterPro" id="IPR044839">
    <property type="entry name" value="NDR1-like"/>
</dbReference>
<comment type="subcellular location">
    <subcellularLocation>
        <location evidence="1">Membrane</location>
        <topology evidence="1">Single-pass membrane protein</topology>
    </subcellularLocation>
</comment>
<keyword evidence="2 5" id="KW-0812">Transmembrane</keyword>
<feature type="transmembrane region" description="Helical" evidence="5">
    <location>
        <begin position="42"/>
        <end position="65"/>
    </location>
</feature>
<dbReference type="GO" id="GO:0098542">
    <property type="term" value="P:defense response to other organism"/>
    <property type="evidence" value="ECO:0007669"/>
    <property type="project" value="InterPro"/>
</dbReference>
<proteinExistence type="predicted"/>
<evidence type="ECO:0000256" key="3">
    <source>
        <dbReference type="ARBA" id="ARBA00022989"/>
    </source>
</evidence>
<evidence type="ECO:0000313" key="8">
    <source>
        <dbReference type="Proteomes" id="UP000295252"/>
    </source>
</evidence>
<dbReference type="Gene3D" id="2.60.40.1820">
    <property type="match status" value="1"/>
</dbReference>
<accession>A0A068VIT5</accession>
<dbReference type="GO" id="GO:0005886">
    <property type="term" value="C:plasma membrane"/>
    <property type="evidence" value="ECO:0007669"/>
    <property type="project" value="TreeGrafter"/>
</dbReference>
<dbReference type="PhylomeDB" id="A0A068VIT5"/>
<dbReference type="Proteomes" id="UP000295252">
    <property type="component" value="Unassembled WGS sequence"/>
</dbReference>
<dbReference type="STRING" id="49390.A0A068VIT5"/>
<gene>
    <name evidence="7" type="ORF">GSCOC_T00008217001</name>
</gene>
<dbReference type="Gramene" id="CDP20616">
    <property type="protein sequence ID" value="CDP20616"/>
    <property type="gene ID" value="GSCOC_T00008217001"/>
</dbReference>
<evidence type="ECO:0000259" key="6">
    <source>
        <dbReference type="Pfam" id="PF03168"/>
    </source>
</evidence>
<dbReference type="PANTHER" id="PTHR31234:SF2">
    <property type="entry name" value="OS05G0199100 PROTEIN"/>
    <property type="match status" value="1"/>
</dbReference>
<dbReference type="InterPro" id="IPR004864">
    <property type="entry name" value="LEA_2"/>
</dbReference>
<keyword evidence="8" id="KW-1185">Reference proteome</keyword>
<dbReference type="InParanoid" id="A0A068VIT5"/>
<dbReference type="AlphaFoldDB" id="A0A068VIT5"/>
<dbReference type="OrthoDB" id="1894389at2759"/>
<evidence type="ECO:0000256" key="1">
    <source>
        <dbReference type="ARBA" id="ARBA00004167"/>
    </source>
</evidence>
<dbReference type="Pfam" id="PF03168">
    <property type="entry name" value="LEA_2"/>
    <property type="match status" value="1"/>
</dbReference>
<dbReference type="PANTHER" id="PTHR31234">
    <property type="entry name" value="LATE EMBRYOGENESIS ABUNDANT (LEA) HYDROXYPROLINE-RICH GLYCOPROTEIN FAMILY"/>
    <property type="match status" value="1"/>
</dbReference>